<sequence length="104" mass="11637">MHRDYKESEKWVLDDGKYKDWRDALAGSTPLLYIHEIPGAGKTTLASVIVDILCAAQQYPVLFFYCSHQQEGKDLFIGILRGLLAQILGIDQALATDFSDKFSG</sequence>
<dbReference type="Proteomes" id="UP001610446">
    <property type="component" value="Unassembled WGS sequence"/>
</dbReference>
<gene>
    <name evidence="3" type="ORF">BJY01DRAFT_249955</name>
</gene>
<proteinExistence type="predicted"/>
<keyword evidence="4" id="KW-1185">Reference proteome</keyword>
<reference evidence="3 4" key="1">
    <citation type="submission" date="2024-07" db="EMBL/GenBank/DDBJ databases">
        <title>Section-level genome sequencing and comparative genomics of Aspergillus sections Usti and Cavernicolus.</title>
        <authorList>
            <consortium name="Lawrence Berkeley National Laboratory"/>
            <person name="Nybo J.L."/>
            <person name="Vesth T.C."/>
            <person name="Theobald S."/>
            <person name="Frisvad J.C."/>
            <person name="Larsen T.O."/>
            <person name="Kjaerboelling I."/>
            <person name="Rothschild-Mancinelli K."/>
            <person name="Lyhne E.K."/>
            <person name="Kogle M.E."/>
            <person name="Barry K."/>
            <person name="Clum A."/>
            <person name="Na H."/>
            <person name="Ledsgaard L."/>
            <person name="Lin J."/>
            <person name="Lipzen A."/>
            <person name="Kuo A."/>
            <person name="Riley R."/>
            <person name="Mondo S."/>
            <person name="Labutti K."/>
            <person name="Haridas S."/>
            <person name="Pangalinan J."/>
            <person name="Salamov A.A."/>
            <person name="Simmons B.A."/>
            <person name="Magnuson J.K."/>
            <person name="Chen J."/>
            <person name="Drula E."/>
            <person name="Henrissat B."/>
            <person name="Wiebenga A."/>
            <person name="Lubbers R.J."/>
            <person name="Gomes A.C."/>
            <person name="Makela M.R."/>
            <person name="Stajich J."/>
            <person name="Grigoriev I.V."/>
            <person name="Mortensen U.H."/>
            <person name="De Vries R.P."/>
            <person name="Baker S.E."/>
            <person name="Andersen M.R."/>
        </authorList>
    </citation>
    <scope>NUCLEOTIDE SEQUENCE [LARGE SCALE GENOMIC DNA]</scope>
    <source>
        <strain evidence="3 4">CBS 123904</strain>
    </source>
</reference>
<name>A0ABR4JKP9_9EURO</name>
<dbReference type="PANTHER" id="PTHR10039">
    <property type="entry name" value="AMELOGENIN"/>
    <property type="match status" value="1"/>
</dbReference>
<accession>A0ABR4JKP9</accession>
<feature type="domain" description="Nephrocystin 3-like N-terminal" evidence="2">
    <location>
        <begin position="9"/>
        <end position="100"/>
    </location>
</feature>
<evidence type="ECO:0000313" key="3">
    <source>
        <dbReference type="EMBL" id="KAL2840585.1"/>
    </source>
</evidence>
<organism evidence="3 4">
    <name type="scientific">Aspergillus pseudoustus</name>
    <dbReference type="NCBI Taxonomy" id="1810923"/>
    <lineage>
        <taxon>Eukaryota</taxon>
        <taxon>Fungi</taxon>
        <taxon>Dikarya</taxon>
        <taxon>Ascomycota</taxon>
        <taxon>Pezizomycotina</taxon>
        <taxon>Eurotiomycetes</taxon>
        <taxon>Eurotiomycetidae</taxon>
        <taxon>Eurotiales</taxon>
        <taxon>Aspergillaceae</taxon>
        <taxon>Aspergillus</taxon>
        <taxon>Aspergillus subgen. Nidulantes</taxon>
    </lineage>
</organism>
<dbReference type="EMBL" id="JBFXLU010000119">
    <property type="protein sequence ID" value="KAL2840585.1"/>
    <property type="molecule type" value="Genomic_DNA"/>
</dbReference>
<evidence type="ECO:0000259" key="2">
    <source>
        <dbReference type="Pfam" id="PF24883"/>
    </source>
</evidence>
<keyword evidence="1" id="KW-0677">Repeat</keyword>
<dbReference type="Gene3D" id="3.40.50.300">
    <property type="entry name" value="P-loop containing nucleotide triphosphate hydrolases"/>
    <property type="match status" value="1"/>
</dbReference>
<protein>
    <recommendedName>
        <fullName evidence="2">Nephrocystin 3-like N-terminal domain-containing protein</fullName>
    </recommendedName>
</protein>
<dbReference type="InterPro" id="IPR056884">
    <property type="entry name" value="NPHP3-like_N"/>
</dbReference>
<dbReference type="SUPFAM" id="SSF52540">
    <property type="entry name" value="P-loop containing nucleoside triphosphate hydrolases"/>
    <property type="match status" value="1"/>
</dbReference>
<dbReference type="Pfam" id="PF24883">
    <property type="entry name" value="NPHP3_N"/>
    <property type="match status" value="1"/>
</dbReference>
<evidence type="ECO:0000256" key="1">
    <source>
        <dbReference type="ARBA" id="ARBA00022737"/>
    </source>
</evidence>
<dbReference type="PANTHER" id="PTHR10039:SF14">
    <property type="entry name" value="NACHT DOMAIN-CONTAINING PROTEIN"/>
    <property type="match status" value="1"/>
</dbReference>
<dbReference type="InterPro" id="IPR027417">
    <property type="entry name" value="P-loop_NTPase"/>
</dbReference>
<comment type="caution">
    <text evidence="3">The sequence shown here is derived from an EMBL/GenBank/DDBJ whole genome shotgun (WGS) entry which is preliminary data.</text>
</comment>
<evidence type="ECO:0000313" key="4">
    <source>
        <dbReference type="Proteomes" id="UP001610446"/>
    </source>
</evidence>